<proteinExistence type="predicted"/>
<evidence type="ECO:0000256" key="1">
    <source>
        <dbReference type="SAM" id="Coils"/>
    </source>
</evidence>
<keyword evidence="2" id="KW-0472">Membrane</keyword>
<dbReference type="AlphaFoldDB" id="A0A2N6SUL7"/>
<feature type="coiled-coil region" evidence="1">
    <location>
        <begin position="251"/>
        <end position="343"/>
    </location>
</feature>
<sequence>MNTDKKPFYYNRIFLNFLFIFGGLTLIPPFIILGVPILILAFVLNKKSNAKYPQYSIKNIEEFEEKNKLLGDIEQIKKQKENTVEEANKLKEQTEKEHEELIEKTEKEYEHLKESKIKEIENLEKIIDDYSKELTVKYVDTKDYSDITSAQIKNEISLVNLKIKELIKSGKAVRISYSDSNKRDNNLTKQILKNFTSDANIILNKLTLSNVDSSRARIIRAFELTNKIFAEDYIQIKKEYLNLKLEELNLYHQYNLKLEQEKEQQKAIREQMVEEEKVRREIEREKRKIEKEEIQFRNEQNKLMLYLNKAKDDIEKKLYLDKIKDLEEKLKQLEADKKNVFDRETNTRAGFVYVISNIGSFGEDIYKIGMTRRLEPMDRIKELGSASVPFEFDVHAMIFSDDAPSLETTLHQKFRDREVNKVNQRKEFFKVPLSEIEQVVKENYNATVEFTEIAKAEQYRQTLAMTK</sequence>
<keyword evidence="1" id="KW-0175">Coiled coil</keyword>
<organism evidence="4 5">
    <name type="scientific">Finegoldia magna</name>
    <name type="common">Peptostreptococcus magnus</name>
    <dbReference type="NCBI Taxonomy" id="1260"/>
    <lineage>
        <taxon>Bacteria</taxon>
        <taxon>Bacillati</taxon>
        <taxon>Bacillota</taxon>
        <taxon>Tissierellia</taxon>
        <taxon>Tissierellales</taxon>
        <taxon>Peptoniphilaceae</taxon>
        <taxon>Finegoldia</taxon>
    </lineage>
</organism>
<protein>
    <submittedName>
        <fullName evidence="4">DUF4041 domain-containing protein</fullName>
    </submittedName>
</protein>
<evidence type="ECO:0000256" key="2">
    <source>
        <dbReference type="SAM" id="Phobius"/>
    </source>
</evidence>
<keyword evidence="2" id="KW-1133">Transmembrane helix</keyword>
<feature type="domain" description="Bacteriophage T5 Orf172 DNA-binding" evidence="3">
    <location>
        <begin position="360"/>
        <end position="443"/>
    </location>
</feature>
<dbReference type="EMBL" id="PNHD01000002">
    <property type="protein sequence ID" value="PMC60726.1"/>
    <property type="molecule type" value="Genomic_DNA"/>
</dbReference>
<dbReference type="SMART" id="SM00974">
    <property type="entry name" value="T5orf172"/>
    <property type="match status" value="1"/>
</dbReference>
<comment type="caution">
    <text evidence="4">The sequence shown here is derived from an EMBL/GenBank/DDBJ whole genome shotgun (WGS) entry which is preliminary data.</text>
</comment>
<dbReference type="InterPro" id="IPR018306">
    <property type="entry name" value="Phage_T5_Orf172_DNA-bd"/>
</dbReference>
<dbReference type="Pfam" id="PF13455">
    <property type="entry name" value="MUG113"/>
    <property type="match status" value="1"/>
</dbReference>
<dbReference type="RefSeq" id="WP_102163843.1">
    <property type="nucleotide sequence ID" value="NZ_PNHD01000002.1"/>
</dbReference>
<evidence type="ECO:0000313" key="4">
    <source>
        <dbReference type="EMBL" id="PMC60726.1"/>
    </source>
</evidence>
<reference evidence="4 5" key="1">
    <citation type="submission" date="2017-09" db="EMBL/GenBank/DDBJ databases">
        <title>Bacterial strain isolated from the female urinary microbiota.</title>
        <authorList>
            <person name="Thomas-White K."/>
            <person name="Kumar N."/>
            <person name="Forster S."/>
            <person name="Putonti C."/>
            <person name="Lawley T."/>
            <person name="Wolfe A.J."/>
        </authorList>
    </citation>
    <scope>NUCLEOTIDE SEQUENCE [LARGE SCALE GENOMIC DNA]</scope>
    <source>
        <strain evidence="4 5">UMB0115</strain>
    </source>
</reference>
<dbReference type="Pfam" id="PF13250">
    <property type="entry name" value="SNIPE"/>
    <property type="match status" value="1"/>
</dbReference>
<accession>A0A2N6SUL7</accession>
<gene>
    <name evidence="4" type="ORF">CJ208_02325</name>
</gene>
<evidence type="ECO:0000313" key="5">
    <source>
        <dbReference type="Proteomes" id="UP000235723"/>
    </source>
</evidence>
<keyword evidence="2" id="KW-0812">Transmembrane</keyword>
<feature type="transmembrane region" description="Helical" evidence="2">
    <location>
        <begin position="13"/>
        <end position="44"/>
    </location>
</feature>
<feature type="coiled-coil region" evidence="1">
    <location>
        <begin position="66"/>
        <end position="133"/>
    </location>
</feature>
<dbReference type="InterPro" id="IPR025280">
    <property type="entry name" value="SNIPE"/>
</dbReference>
<name>A0A2N6SUL7_FINMA</name>
<dbReference type="Proteomes" id="UP000235723">
    <property type="component" value="Unassembled WGS sequence"/>
</dbReference>
<evidence type="ECO:0000259" key="3">
    <source>
        <dbReference type="SMART" id="SM00974"/>
    </source>
</evidence>